<feature type="signal peptide" evidence="2">
    <location>
        <begin position="1"/>
        <end position="20"/>
    </location>
</feature>
<dbReference type="SUPFAM" id="SSF51445">
    <property type="entry name" value="(Trans)glycosidases"/>
    <property type="match status" value="1"/>
</dbReference>
<reference evidence="4" key="1">
    <citation type="submission" date="2023-06" db="EMBL/GenBank/DDBJ databases">
        <title>Genome-scale phylogeny and comparative genomics of the fungal order Sordariales.</title>
        <authorList>
            <consortium name="Lawrence Berkeley National Laboratory"/>
            <person name="Hensen N."/>
            <person name="Bonometti L."/>
            <person name="Westerberg I."/>
            <person name="Brannstrom I.O."/>
            <person name="Guillou S."/>
            <person name="Cros-Aarteil S."/>
            <person name="Calhoun S."/>
            <person name="Haridas S."/>
            <person name="Kuo A."/>
            <person name="Mondo S."/>
            <person name="Pangilinan J."/>
            <person name="Riley R."/>
            <person name="Labutti K."/>
            <person name="Andreopoulos B."/>
            <person name="Lipzen A."/>
            <person name="Chen C."/>
            <person name="Yanf M."/>
            <person name="Daum C."/>
            <person name="Ng V."/>
            <person name="Clum A."/>
            <person name="Steindorff A."/>
            <person name="Ohm R."/>
            <person name="Martin F."/>
            <person name="Silar P."/>
            <person name="Natvig D."/>
            <person name="Lalanne C."/>
            <person name="Gautier V."/>
            <person name="Ament-Velasquez S.L."/>
            <person name="Kruys A."/>
            <person name="Hutchinson M.I."/>
            <person name="Powell A.J."/>
            <person name="Barry K."/>
            <person name="Miller A.N."/>
            <person name="Grigoriev I.V."/>
            <person name="Debuchy R."/>
            <person name="Gladieux P."/>
            <person name="Thoren M.H."/>
            <person name="Johannesson H."/>
        </authorList>
    </citation>
    <scope>NUCLEOTIDE SEQUENCE</scope>
    <source>
        <strain evidence="4">CBS 307.81</strain>
    </source>
</reference>
<dbReference type="AlphaFoldDB" id="A0AA39ZNM5"/>
<keyword evidence="5" id="KW-1185">Reference proteome</keyword>
<dbReference type="PANTHER" id="PTHR34154:SF13">
    <property type="entry name" value="ASL1-LIKE GLYCOSYL HYDROLASE CATALYTIC DOMAIN-CONTAINING PROTEIN"/>
    <property type="match status" value="1"/>
</dbReference>
<dbReference type="Pfam" id="PF11790">
    <property type="entry name" value="Glyco_hydro_cc"/>
    <property type="match status" value="1"/>
</dbReference>
<dbReference type="InterPro" id="IPR017853">
    <property type="entry name" value="GH"/>
</dbReference>
<name>A0AA39ZNM5_9PEZI</name>
<proteinExistence type="predicted"/>
<evidence type="ECO:0000313" key="5">
    <source>
        <dbReference type="Proteomes" id="UP001174997"/>
    </source>
</evidence>
<accession>A0AA39ZNM5</accession>
<gene>
    <name evidence="4" type="ORF">QBC41DRAFT_351707</name>
</gene>
<dbReference type="EMBL" id="JAULSY010000001">
    <property type="protein sequence ID" value="KAK0674448.1"/>
    <property type="molecule type" value="Genomic_DNA"/>
</dbReference>
<sequence>MHFTTVLALAAAGLAGQAVAGPHHHHNQHGVRHVHEKRALVTELVTVTNWVTVTVTGHSPTGRRQHYSNTRKAKKVKPTPSSEAAPPPPPPPPPASVAPAPEPTTVITRVRPVDPAPTPAPAPAEPSKSEPAPPPPPAPVVVSSQAPAVVEKPEPVPAPGPGPVPVPAPAPAPKGQRLGAGLAYNNPNLLQTFLGSGTKIGWTYNWGQRDDSGTGLPFIPTLWGLKLDFPQVWPANAQRAIDAGSPCLFSFNEPDHGTQANLSPELAAAKHKELMNPFQGKARIGSPSITNSGASNQGIEWMKQFFAACNGGCAVDFVNIHIYGFNVEQFLAHLVKVNELFKKPVWITEFGFDGSDDEIARQLKAITDAIDNDPKYAFVEAYSYFMVEEGIMVKGNQPSRYGRTFAYGGDS</sequence>
<feature type="compositionally biased region" description="Pro residues" evidence="1">
    <location>
        <begin position="155"/>
        <end position="172"/>
    </location>
</feature>
<protein>
    <submittedName>
        <fullName evidence="4">Glycosyl hydrolase catalytic core-domain-containing protein</fullName>
    </submittedName>
</protein>
<feature type="compositionally biased region" description="Pro residues" evidence="1">
    <location>
        <begin position="114"/>
        <end position="124"/>
    </location>
</feature>
<evidence type="ECO:0000256" key="1">
    <source>
        <dbReference type="SAM" id="MobiDB-lite"/>
    </source>
</evidence>
<evidence type="ECO:0000256" key="2">
    <source>
        <dbReference type="SAM" id="SignalP"/>
    </source>
</evidence>
<feature type="compositionally biased region" description="Pro residues" evidence="1">
    <location>
        <begin position="85"/>
        <end position="102"/>
    </location>
</feature>
<feature type="chain" id="PRO_5041234697" evidence="2">
    <location>
        <begin position="21"/>
        <end position="411"/>
    </location>
</feature>
<organism evidence="4 5">
    <name type="scientific">Cercophora samala</name>
    <dbReference type="NCBI Taxonomy" id="330535"/>
    <lineage>
        <taxon>Eukaryota</taxon>
        <taxon>Fungi</taxon>
        <taxon>Dikarya</taxon>
        <taxon>Ascomycota</taxon>
        <taxon>Pezizomycotina</taxon>
        <taxon>Sordariomycetes</taxon>
        <taxon>Sordariomycetidae</taxon>
        <taxon>Sordariales</taxon>
        <taxon>Lasiosphaeriaceae</taxon>
        <taxon>Cercophora</taxon>
    </lineage>
</organism>
<dbReference type="GO" id="GO:0009277">
    <property type="term" value="C:fungal-type cell wall"/>
    <property type="evidence" value="ECO:0007669"/>
    <property type="project" value="TreeGrafter"/>
</dbReference>
<keyword evidence="4" id="KW-0378">Hydrolase</keyword>
<dbReference type="Proteomes" id="UP001174997">
    <property type="component" value="Unassembled WGS sequence"/>
</dbReference>
<dbReference type="InterPro" id="IPR024655">
    <property type="entry name" value="Asl1_glyco_hydro_catalytic"/>
</dbReference>
<dbReference type="PANTHER" id="PTHR34154">
    <property type="entry name" value="ALKALI-SENSITIVE LINKAGE PROTEIN 1"/>
    <property type="match status" value="1"/>
</dbReference>
<dbReference type="Gene3D" id="3.20.20.80">
    <property type="entry name" value="Glycosidases"/>
    <property type="match status" value="1"/>
</dbReference>
<feature type="compositionally biased region" description="Basic residues" evidence="1">
    <location>
        <begin position="61"/>
        <end position="77"/>
    </location>
</feature>
<feature type="region of interest" description="Disordered" evidence="1">
    <location>
        <begin position="56"/>
        <end position="173"/>
    </location>
</feature>
<dbReference type="InterPro" id="IPR053183">
    <property type="entry name" value="ASL1"/>
</dbReference>
<evidence type="ECO:0000259" key="3">
    <source>
        <dbReference type="Pfam" id="PF11790"/>
    </source>
</evidence>
<evidence type="ECO:0000313" key="4">
    <source>
        <dbReference type="EMBL" id="KAK0674448.1"/>
    </source>
</evidence>
<feature type="domain" description="Asl1-like glycosyl hydrolase catalytic" evidence="3">
    <location>
        <begin position="181"/>
        <end position="394"/>
    </location>
</feature>
<feature type="compositionally biased region" description="Low complexity" evidence="1">
    <location>
        <begin position="140"/>
        <end position="150"/>
    </location>
</feature>
<comment type="caution">
    <text evidence="4">The sequence shown here is derived from an EMBL/GenBank/DDBJ whole genome shotgun (WGS) entry which is preliminary data.</text>
</comment>
<dbReference type="GO" id="GO:0016787">
    <property type="term" value="F:hydrolase activity"/>
    <property type="evidence" value="ECO:0007669"/>
    <property type="project" value="UniProtKB-KW"/>
</dbReference>
<dbReference type="GO" id="GO:0071966">
    <property type="term" value="P:fungal-type cell wall polysaccharide metabolic process"/>
    <property type="evidence" value="ECO:0007669"/>
    <property type="project" value="TreeGrafter"/>
</dbReference>
<keyword evidence="2" id="KW-0732">Signal</keyword>